<dbReference type="EMBL" id="AP014648">
    <property type="protein sequence ID" value="BAQ15955.1"/>
    <property type="molecule type" value="Genomic_DNA"/>
</dbReference>
<reference evidence="3 4" key="1">
    <citation type="submission" date="2014-09" db="EMBL/GenBank/DDBJ databases">
        <title>Genome sequencing of Methyloceanibacter caenitepidi Gela4.</title>
        <authorList>
            <person name="Takeuchi M."/>
            <person name="Susumu S."/>
            <person name="Kamagata Y."/>
            <person name="Oshima K."/>
            <person name="Hattori M."/>
            <person name="Iwasaki W."/>
        </authorList>
    </citation>
    <scope>NUCLEOTIDE SEQUENCE [LARGE SCALE GENOMIC DNA]</scope>
    <source>
        <strain evidence="3 4">Gela4</strain>
    </source>
</reference>
<keyword evidence="2" id="KW-0732">Signal</keyword>
<feature type="chain" id="PRO_5002038451" evidence="2">
    <location>
        <begin position="21"/>
        <end position="129"/>
    </location>
</feature>
<feature type="signal peptide" evidence="2">
    <location>
        <begin position="1"/>
        <end position="20"/>
    </location>
</feature>
<dbReference type="STRING" id="1384459.GL4_0489"/>
<protein>
    <submittedName>
        <fullName evidence="3">Uncharacterized protein</fullName>
    </submittedName>
</protein>
<proteinExistence type="predicted"/>
<dbReference type="OrthoDB" id="8455487at2"/>
<feature type="region of interest" description="Disordered" evidence="1">
    <location>
        <begin position="29"/>
        <end position="64"/>
    </location>
</feature>
<organism evidence="3 4">
    <name type="scientific">Methyloceanibacter caenitepidi</name>
    <dbReference type="NCBI Taxonomy" id="1384459"/>
    <lineage>
        <taxon>Bacteria</taxon>
        <taxon>Pseudomonadati</taxon>
        <taxon>Pseudomonadota</taxon>
        <taxon>Alphaproteobacteria</taxon>
        <taxon>Hyphomicrobiales</taxon>
        <taxon>Hyphomicrobiaceae</taxon>
        <taxon>Methyloceanibacter</taxon>
    </lineage>
</organism>
<name>A0A0A8JZH4_9HYPH</name>
<dbReference type="KEGG" id="mcg:GL4_0489"/>
<evidence type="ECO:0000313" key="4">
    <source>
        <dbReference type="Proteomes" id="UP000031643"/>
    </source>
</evidence>
<sequence>MGLRVFLATALMLLTSLAFAEHAISLDAEAPPKPQTNSAPSAAPVESQTTDRNPATAKRAPGAAPVNVAFPSELDLYLIDTGSREVCDTFDFGGGDIRTECRTRPLPVRAKDSALRGICITRYGNRTCY</sequence>
<feature type="compositionally biased region" description="Polar residues" evidence="1">
    <location>
        <begin position="35"/>
        <end position="53"/>
    </location>
</feature>
<evidence type="ECO:0000313" key="3">
    <source>
        <dbReference type="EMBL" id="BAQ15955.1"/>
    </source>
</evidence>
<gene>
    <name evidence="3" type="ORF">GL4_0489</name>
</gene>
<accession>A0A0A8JZH4</accession>
<evidence type="ECO:0000256" key="1">
    <source>
        <dbReference type="SAM" id="MobiDB-lite"/>
    </source>
</evidence>
<keyword evidence="4" id="KW-1185">Reference proteome</keyword>
<dbReference type="AlphaFoldDB" id="A0A0A8JZH4"/>
<evidence type="ECO:0000256" key="2">
    <source>
        <dbReference type="SAM" id="SignalP"/>
    </source>
</evidence>
<dbReference type="Proteomes" id="UP000031643">
    <property type="component" value="Chromosome"/>
</dbReference>
<dbReference type="RefSeq" id="WP_156137354.1">
    <property type="nucleotide sequence ID" value="NZ_AP014648.1"/>
</dbReference>
<dbReference type="HOGENOM" id="CLU_1946279_0_0_5"/>